<evidence type="ECO:0000256" key="4">
    <source>
        <dbReference type="SAM" id="MobiDB-lite"/>
    </source>
</evidence>
<dbReference type="Gene3D" id="3.10.20.90">
    <property type="entry name" value="Phosphatidylinositol 3-kinase Catalytic Subunit, Chain A, domain 1"/>
    <property type="match status" value="1"/>
</dbReference>
<feature type="compositionally biased region" description="Polar residues" evidence="4">
    <location>
        <begin position="1459"/>
        <end position="1498"/>
    </location>
</feature>
<dbReference type="Proteomes" id="UP000678393">
    <property type="component" value="Unassembled WGS sequence"/>
</dbReference>
<dbReference type="InterPro" id="IPR013761">
    <property type="entry name" value="SAM/pointed_sf"/>
</dbReference>
<feature type="compositionally biased region" description="Low complexity" evidence="4">
    <location>
        <begin position="1012"/>
        <end position="1030"/>
    </location>
</feature>
<dbReference type="GO" id="GO:0035255">
    <property type="term" value="F:ionotropic glutamate receptor binding"/>
    <property type="evidence" value="ECO:0007669"/>
    <property type="project" value="TreeGrafter"/>
</dbReference>
<comment type="subcellular location">
    <subcellularLocation>
        <location evidence="2">Postsynaptic density</location>
    </subcellularLocation>
</comment>
<keyword evidence="8" id="KW-1185">Reference proteome</keyword>
<feature type="region of interest" description="Disordered" evidence="4">
    <location>
        <begin position="1319"/>
        <end position="1412"/>
    </location>
</feature>
<feature type="region of interest" description="Disordered" evidence="4">
    <location>
        <begin position="721"/>
        <end position="746"/>
    </location>
</feature>
<dbReference type="Pfam" id="PF00595">
    <property type="entry name" value="PDZ"/>
    <property type="match status" value="1"/>
</dbReference>
<evidence type="ECO:0000256" key="1">
    <source>
        <dbReference type="ARBA" id="ARBA00023018"/>
    </source>
</evidence>
<dbReference type="GO" id="GO:0014069">
    <property type="term" value="C:postsynaptic density"/>
    <property type="evidence" value="ECO:0007669"/>
    <property type="project" value="UniProtKB-SubCell"/>
</dbReference>
<dbReference type="SMART" id="SM00248">
    <property type="entry name" value="ANK"/>
    <property type="match status" value="6"/>
</dbReference>
<feature type="compositionally biased region" description="Basic and acidic residues" evidence="4">
    <location>
        <begin position="677"/>
        <end position="689"/>
    </location>
</feature>
<evidence type="ECO:0000313" key="8">
    <source>
        <dbReference type="Proteomes" id="UP000678393"/>
    </source>
</evidence>
<evidence type="ECO:0000256" key="2">
    <source>
        <dbReference type="ARBA" id="ARBA00034105"/>
    </source>
</evidence>
<name>A0A8S3Z5V7_9EUPU</name>
<dbReference type="CDD" id="cd06746">
    <property type="entry name" value="PDZ_SHANK1_3-like"/>
    <property type="match status" value="1"/>
</dbReference>
<feature type="region of interest" description="Disordered" evidence="4">
    <location>
        <begin position="1151"/>
        <end position="1176"/>
    </location>
</feature>
<feature type="repeat" description="ANK" evidence="3">
    <location>
        <begin position="125"/>
        <end position="160"/>
    </location>
</feature>
<feature type="region of interest" description="Disordered" evidence="4">
    <location>
        <begin position="1547"/>
        <end position="1641"/>
    </location>
</feature>
<feature type="compositionally biased region" description="Polar residues" evidence="4">
    <location>
        <begin position="1596"/>
        <end position="1611"/>
    </location>
</feature>
<feature type="non-terminal residue" evidence="7">
    <location>
        <position position="1739"/>
    </location>
</feature>
<feature type="compositionally biased region" description="Pro residues" evidence="4">
    <location>
        <begin position="1067"/>
        <end position="1105"/>
    </location>
</feature>
<feature type="region of interest" description="Disordered" evidence="4">
    <location>
        <begin position="764"/>
        <end position="788"/>
    </location>
</feature>
<dbReference type="SUPFAM" id="SSF47769">
    <property type="entry name" value="SAM/Pointed domain"/>
    <property type="match status" value="1"/>
</dbReference>
<dbReference type="InterPro" id="IPR002110">
    <property type="entry name" value="Ankyrin_rpt"/>
</dbReference>
<dbReference type="PROSITE" id="PS50106">
    <property type="entry name" value="PDZ"/>
    <property type="match status" value="1"/>
</dbReference>
<dbReference type="GO" id="GO:0030160">
    <property type="term" value="F:synaptic receptor adaptor activity"/>
    <property type="evidence" value="ECO:0007669"/>
    <property type="project" value="TreeGrafter"/>
</dbReference>
<evidence type="ECO:0000259" key="5">
    <source>
        <dbReference type="PROSITE" id="PS50105"/>
    </source>
</evidence>
<evidence type="ECO:0000256" key="3">
    <source>
        <dbReference type="PROSITE-ProRule" id="PRU00023"/>
    </source>
</evidence>
<feature type="region of interest" description="Disordered" evidence="4">
    <location>
        <begin position="1245"/>
        <end position="1277"/>
    </location>
</feature>
<dbReference type="SUPFAM" id="SSF50156">
    <property type="entry name" value="PDZ domain-like"/>
    <property type="match status" value="1"/>
</dbReference>
<feature type="region of interest" description="Disordered" evidence="4">
    <location>
        <begin position="576"/>
        <end position="597"/>
    </location>
</feature>
<feature type="compositionally biased region" description="Polar residues" evidence="4">
    <location>
        <begin position="728"/>
        <end position="746"/>
    </location>
</feature>
<dbReference type="Gene3D" id="1.10.150.50">
    <property type="entry name" value="Transcription Factor, Ets-1"/>
    <property type="match status" value="1"/>
</dbReference>
<comment type="caution">
    <text evidence="7">The sequence shown here is derived from an EMBL/GenBank/DDBJ whole genome shotgun (WGS) entry which is preliminary data.</text>
</comment>
<reference evidence="7" key="1">
    <citation type="submission" date="2021-04" db="EMBL/GenBank/DDBJ databases">
        <authorList>
            <consortium name="Molecular Ecology Group"/>
        </authorList>
    </citation>
    <scope>NUCLEOTIDE SEQUENCE</scope>
</reference>
<gene>
    <name evidence="7" type="ORF">CUNI_LOCUS8170</name>
</gene>
<keyword evidence="1" id="KW-0770">Synapse</keyword>
<dbReference type="OrthoDB" id="445896at2759"/>
<dbReference type="GO" id="GO:0045211">
    <property type="term" value="C:postsynaptic membrane"/>
    <property type="evidence" value="ECO:0007669"/>
    <property type="project" value="TreeGrafter"/>
</dbReference>
<feature type="compositionally biased region" description="Basic and acidic residues" evidence="4">
    <location>
        <begin position="893"/>
        <end position="908"/>
    </location>
</feature>
<dbReference type="Pfam" id="PF12796">
    <property type="entry name" value="Ank_2"/>
    <property type="match status" value="2"/>
</dbReference>
<feature type="compositionally biased region" description="Acidic residues" evidence="4">
    <location>
        <begin position="1624"/>
        <end position="1634"/>
    </location>
</feature>
<evidence type="ECO:0000259" key="6">
    <source>
        <dbReference type="PROSITE" id="PS50106"/>
    </source>
</evidence>
<dbReference type="SUPFAM" id="SSF48403">
    <property type="entry name" value="Ankyrin repeat"/>
    <property type="match status" value="1"/>
</dbReference>
<dbReference type="PANTHER" id="PTHR24135">
    <property type="entry name" value="SH3 AND MULTIPLE ANKYRIN REPEAT DOMAINS PROTEIN"/>
    <property type="match status" value="1"/>
</dbReference>
<evidence type="ECO:0000313" key="7">
    <source>
        <dbReference type="EMBL" id="CAG5122612.1"/>
    </source>
</evidence>
<feature type="repeat" description="ANK" evidence="3">
    <location>
        <begin position="229"/>
        <end position="261"/>
    </location>
</feature>
<feature type="compositionally biased region" description="Polar residues" evidence="4">
    <location>
        <begin position="1165"/>
        <end position="1176"/>
    </location>
</feature>
<feature type="compositionally biased region" description="Polar residues" evidence="4">
    <location>
        <begin position="1579"/>
        <end position="1589"/>
    </location>
</feature>
<dbReference type="InterPro" id="IPR001660">
    <property type="entry name" value="SAM"/>
</dbReference>
<dbReference type="InterPro" id="IPR001478">
    <property type="entry name" value="PDZ"/>
</dbReference>
<feature type="compositionally biased region" description="Basic and acidic residues" evidence="4">
    <location>
        <begin position="1151"/>
        <end position="1164"/>
    </location>
</feature>
<feature type="region of interest" description="Disordered" evidence="4">
    <location>
        <begin position="1431"/>
        <end position="1498"/>
    </location>
</feature>
<proteinExistence type="predicted"/>
<sequence length="1739" mass="188787">KCLQFQLEQTVWQAKQRILTAFAKDLKDALNYGLFLPPANGRAGKFMEEQRTLSEYPIQGPIGFLEFKYKSRIYKLMQVSERKLKQMHSKAKLKVFLEFVRAGNTSKLTKLTLKGLDPNFHDLDNGETPLTTAVTLGKSKVREIIMTLISGGAHLDFRNKQGLTALHRAAIVGNTEAIRTLLDLGASPDSRDSKELTPLYYSVSNDDSHQECTYLLLHERASVGVCDEQGWYEIHQACKYGRVQHLEHLLFYGAEMDVRNSCGNTPLHVCALSNQEACARVLLFRGADPAVLNYNNQTADQAAAMAGNSHIAKMITSHNADDVVPYKEFPQFSDRRKGASLTPSLRVLMRSRSDPRINLAGLDSYSASSSPRGLQNRRQNGRAGMMDWDSACSLSVSSSGSMTNTPDQVYDGSYMSQSNMRKAGSMDQLDSMSRVANRLNTLRTLSRVERTHKPRVVLLHRSAEGYGFVLRGAKSKLNTSGGFSDFTPSAEFPALQYLDSVDPGSQADRVGLRSGDFIIEINGENVVKASHEHVVHLIRSSSDVLALKVVTVTHNDNIPADWFMHPDSGAMTLPTRKKQAAPLPPQRDPRTSLSYSKASSRSMAEGLAEIEKLDAAIAQFDGEDTLRCHSLHSTQSADDPKIASVRASHTLKRVSVLEYEHFVSGQPGAFDNQNGKGNKEHMGPAESRIKKLNKKSSPQSMERSRSTPDILVAVEQDLSSSSSSSNSWLKSQAPQHAYSSQTLQPSQTRDALGYLGSASSGVYIKKNSAPNTPDLPRRRPVNQTSTLSSHEIVQIHTGNRNSTYANVSAEIENRKQQDAHYESSFRPGIDAKLVNTPKGTVLSSDQTALKSKNTSHQVNDKNISFADEKVMENTYTFLQKYPNATVLITGDTHTEKPGQVQGREHYEPEPDYNDSDDDKASSSASMYAANTSDYDLDRSRQNMSTVTVISIIGDTNKEPATGSSSHTSPRSTHSAKSSPLSIHLHENKTLPSPSLSLSSSRRSSGVVMATPSVLSSADSSRRSSIQSNLSGDISDRNGKSNTLSSISTGYTSKSEDSSGYGQSNMSTPPPPPGPPPPPPPPPGPPPPKGPSLSTGPPPPPPPPLPAITGVSSSEEDGISSTLRRRTNIVNSASVLPNRISKEDLLAAVAERQNRLESEGPRLSEVKTSQSNKSTLDLNQEVLKAAVAKRKTRLENPDDKSFVSEIEARLNRNKKLQAVKYFGSHSSQSPDRGEDTAKFTEQVTFLGSQKTEDHTNDSLVKPNDTVSQTEPRNENTEVAVTPWKLSDQSKNLASKANVPSLAGSDGSVNFRAHLKPVVGKSLGSSQSENFTNVSSSSETTGTDVTKVNSNKPPALPPPKVAASLSATSATKPPPSTDSASKPGLHVPGDRLSHISTPVSPTAASSPVSPSLTPILLPSDYVSLAEKARQEYLKKKSSGNLQPNVEKKGPVEITPSRKTGHSVQPKSSELATNAQSMSVTKPSHLPSDNTLPEQRNKENQQMSVLERINNLQPGKKMANGIASVTGVTEDHSHTEQSLSNGTIKLFKLHSKQAPPPPSKATPPPPSLKATPPPPAFRDKNGTSSVPKSVNPQVKPHSLPSSGGNDQPSSQQRISDTSLPPPPPPDDFNDSSLDDQDAFIPPPPEFLEINTNVKENKTTDKNFKLFAAKPISIWSCTDVQDWLDSLGLPQYRTNFARAQVDGTKLVDMGRNDFLNLGVSQDGHCTNLEQMVKKLNLGATTNL</sequence>
<dbReference type="PROSITE" id="PS50105">
    <property type="entry name" value="SAM_DOMAIN"/>
    <property type="match status" value="1"/>
</dbReference>
<dbReference type="SMART" id="SM00454">
    <property type="entry name" value="SAM"/>
    <property type="match status" value="1"/>
</dbReference>
<feature type="compositionally biased region" description="Polar residues" evidence="4">
    <location>
        <begin position="1039"/>
        <end position="1066"/>
    </location>
</feature>
<feature type="compositionally biased region" description="Low complexity" evidence="4">
    <location>
        <begin position="963"/>
        <end position="974"/>
    </location>
</feature>
<dbReference type="PROSITE" id="PS50297">
    <property type="entry name" value="ANK_REP_REGION"/>
    <property type="match status" value="3"/>
</dbReference>
<feature type="compositionally biased region" description="Low complexity" evidence="4">
    <location>
        <begin position="1394"/>
        <end position="1409"/>
    </location>
</feature>
<feature type="region of interest" description="Disordered" evidence="4">
    <location>
        <begin position="665"/>
        <end position="707"/>
    </location>
</feature>
<feature type="domain" description="SAM" evidence="5">
    <location>
        <begin position="1671"/>
        <end position="1734"/>
    </location>
</feature>
<feature type="compositionally biased region" description="Polar residues" evidence="4">
    <location>
        <begin position="1321"/>
        <end position="1345"/>
    </location>
</feature>
<dbReference type="EMBL" id="CAJHNH020001333">
    <property type="protein sequence ID" value="CAG5122612.1"/>
    <property type="molecule type" value="Genomic_DNA"/>
</dbReference>
<dbReference type="InterPro" id="IPR036770">
    <property type="entry name" value="Ankyrin_rpt-contain_sf"/>
</dbReference>
<dbReference type="Gene3D" id="2.30.42.10">
    <property type="match status" value="1"/>
</dbReference>
<dbReference type="InterPro" id="IPR051569">
    <property type="entry name" value="SHANK"/>
</dbReference>
<accession>A0A8S3Z5V7</accession>
<dbReference type="CDD" id="cd17091">
    <property type="entry name" value="FERM_F0_SHANK"/>
    <property type="match status" value="1"/>
</dbReference>
<dbReference type="PANTHER" id="PTHR24135:SF28">
    <property type="entry name" value="LD13733P"/>
    <property type="match status" value="1"/>
</dbReference>
<dbReference type="InterPro" id="IPR036034">
    <property type="entry name" value="PDZ_sf"/>
</dbReference>
<feature type="region of interest" description="Disordered" evidence="4">
    <location>
        <begin position="1008"/>
        <end position="1124"/>
    </location>
</feature>
<dbReference type="GO" id="GO:0043197">
    <property type="term" value="C:dendritic spine"/>
    <property type="evidence" value="ECO:0007669"/>
    <property type="project" value="TreeGrafter"/>
</dbReference>
<organism evidence="7 8">
    <name type="scientific">Candidula unifasciata</name>
    <dbReference type="NCBI Taxonomy" id="100452"/>
    <lineage>
        <taxon>Eukaryota</taxon>
        <taxon>Metazoa</taxon>
        <taxon>Spiralia</taxon>
        <taxon>Lophotrochozoa</taxon>
        <taxon>Mollusca</taxon>
        <taxon>Gastropoda</taxon>
        <taxon>Heterobranchia</taxon>
        <taxon>Euthyneura</taxon>
        <taxon>Panpulmonata</taxon>
        <taxon>Eupulmonata</taxon>
        <taxon>Stylommatophora</taxon>
        <taxon>Helicina</taxon>
        <taxon>Helicoidea</taxon>
        <taxon>Geomitridae</taxon>
        <taxon>Candidula</taxon>
    </lineage>
</organism>
<feature type="repeat" description="ANK" evidence="3">
    <location>
        <begin position="161"/>
        <end position="193"/>
    </location>
</feature>
<dbReference type="SMART" id="SM00228">
    <property type="entry name" value="PDZ"/>
    <property type="match status" value="1"/>
</dbReference>
<feature type="repeat" description="ANK" evidence="3">
    <location>
        <begin position="262"/>
        <end position="294"/>
    </location>
</feature>
<dbReference type="Pfam" id="PF00536">
    <property type="entry name" value="SAM_1"/>
    <property type="match status" value="1"/>
</dbReference>
<protein>
    <recommendedName>
        <fullName evidence="9">SH3 and multiple ankyrin repeat domains protein</fullName>
    </recommendedName>
</protein>
<feature type="region of interest" description="Disordered" evidence="4">
    <location>
        <begin position="954"/>
        <end position="980"/>
    </location>
</feature>
<dbReference type="PROSITE" id="PS50088">
    <property type="entry name" value="ANK_REPEAT"/>
    <property type="match status" value="4"/>
</dbReference>
<dbReference type="Gene3D" id="1.25.40.20">
    <property type="entry name" value="Ankyrin repeat-containing domain"/>
    <property type="match status" value="2"/>
</dbReference>
<feature type="region of interest" description="Disordered" evidence="4">
    <location>
        <begin position="893"/>
        <end position="925"/>
    </location>
</feature>
<keyword evidence="3" id="KW-0040">ANK repeat</keyword>
<evidence type="ECO:0008006" key="9">
    <source>
        <dbReference type="Google" id="ProtNLM"/>
    </source>
</evidence>
<feature type="domain" description="PDZ" evidence="6">
    <location>
        <begin position="456"/>
        <end position="553"/>
    </location>
</feature>
<feature type="compositionally biased region" description="Pro residues" evidence="4">
    <location>
        <begin position="1551"/>
        <end position="1573"/>
    </location>
</feature>